<dbReference type="Proteomes" id="UP000014975">
    <property type="component" value="Unassembled WGS sequence"/>
</dbReference>
<feature type="region of interest" description="Disordered" evidence="4">
    <location>
        <begin position="90"/>
        <end position="114"/>
    </location>
</feature>
<name>S7T544_9BACT</name>
<dbReference type="PATRIC" id="fig|1121439.3.peg.2317"/>
<comment type="caution">
    <text evidence="7">The sequence shown here is derived from an EMBL/GenBank/DDBJ whole genome shotgun (WGS) entry which is preliminary data.</text>
</comment>
<dbReference type="AlphaFoldDB" id="S7T544"/>
<dbReference type="SMART" id="SM00028">
    <property type="entry name" value="TPR"/>
    <property type="match status" value="2"/>
</dbReference>
<sequence>MPRVLIVFAMLAMLGGCAAAKNDAPGSEEWRLRNIEDGFLQFQEEQRRQDADLQRMEKDTAARLAVLEERVSRLEERMRLAADVGAISAAPAPQPEAPTLPATPVTPPAPSVEPAPAPRLTAVDEQALYEQGVRQVMGENYASGREILTNFLERHPDSGLAPNALYWLGETYYGEKRYAQSILTFREVLEKHPKHPKAPDALLKIGYAYEKLGDIPNARFYLQAVLDEYPKADSATKAKAMLRQLPQ</sequence>
<dbReference type="InterPro" id="IPR014162">
    <property type="entry name" value="CpoB_C"/>
</dbReference>
<dbReference type="InterPro" id="IPR039565">
    <property type="entry name" value="BamD-like"/>
</dbReference>
<feature type="coiled-coil region" evidence="3">
    <location>
        <begin position="57"/>
        <end position="84"/>
    </location>
</feature>
<dbReference type="InterPro" id="IPR011990">
    <property type="entry name" value="TPR-like_helical_dom_sf"/>
</dbReference>
<organism evidence="7 8">
    <name type="scientific">Alkalidesulfovibrio alkalitolerans DSM 16529</name>
    <dbReference type="NCBI Taxonomy" id="1121439"/>
    <lineage>
        <taxon>Bacteria</taxon>
        <taxon>Pseudomonadati</taxon>
        <taxon>Thermodesulfobacteriota</taxon>
        <taxon>Desulfovibrionia</taxon>
        <taxon>Desulfovibrionales</taxon>
        <taxon>Desulfovibrionaceae</taxon>
        <taxon>Alkalidesulfovibrio</taxon>
    </lineage>
</organism>
<evidence type="ECO:0000313" key="7">
    <source>
        <dbReference type="EMBL" id="EPR31625.1"/>
    </source>
</evidence>
<dbReference type="PROSITE" id="PS51257">
    <property type="entry name" value="PROKAR_LIPOPROTEIN"/>
    <property type="match status" value="1"/>
</dbReference>
<feature type="signal peptide" evidence="5">
    <location>
        <begin position="1"/>
        <end position="20"/>
    </location>
</feature>
<feature type="repeat" description="TPR" evidence="2">
    <location>
        <begin position="199"/>
        <end position="232"/>
    </location>
</feature>
<dbReference type="GO" id="GO:0051301">
    <property type="term" value="P:cell division"/>
    <property type="evidence" value="ECO:0007669"/>
    <property type="project" value="InterPro"/>
</dbReference>
<dbReference type="InterPro" id="IPR019734">
    <property type="entry name" value="TPR_rpt"/>
</dbReference>
<dbReference type="eggNOG" id="COG1729">
    <property type="taxonomic scope" value="Bacteria"/>
</dbReference>
<proteinExistence type="inferred from homology"/>
<dbReference type="Gene3D" id="1.25.40.10">
    <property type="entry name" value="Tetratricopeptide repeat domain"/>
    <property type="match status" value="1"/>
</dbReference>
<dbReference type="SUPFAM" id="SSF48452">
    <property type="entry name" value="TPR-like"/>
    <property type="match status" value="1"/>
</dbReference>
<dbReference type="OrthoDB" id="9781271at2"/>
<evidence type="ECO:0000256" key="5">
    <source>
        <dbReference type="SAM" id="SignalP"/>
    </source>
</evidence>
<dbReference type="STRING" id="1121439.dsat_0949"/>
<dbReference type="Pfam" id="PF13525">
    <property type="entry name" value="YfiO"/>
    <property type="match status" value="1"/>
</dbReference>
<keyword evidence="1 5" id="KW-0732">Signal</keyword>
<evidence type="ECO:0000256" key="4">
    <source>
        <dbReference type="SAM" id="MobiDB-lite"/>
    </source>
</evidence>
<keyword evidence="2" id="KW-0802">TPR repeat</keyword>
<evidence type="ECO:0000313" key="8">
    <source>
        <dbReference type="Proteomes" id="UP000014975"/>
    </source>
</evidence>
<dbReference type="RefSeq" id="WP_020887646.1">
    <property type="nucleotide sequence ID" value="NZ_ATHI01000028.1"/>
</dbReference>
<keyword evidence="8" id="KW-1185">Reference proteome</keyword>
<evidence type="ECO:0000259" key="6">
    <source>
        <dbReference type="Pfam" id="PF13525"/>
    </source>
</evidence>
<dbReference type="EMBL" id="ATHI01000028">
    <property type="protein sequence ID" value="EPR31625.1"/>
    <property type="molecule type" value="Genomic_DNA"/>
</dbReference>
<keyword evidence="3" id="KW-0175">Coiled coil</keyword>
<feature type="repeat" description="TPR" evidence="2">
    <location>
        <begin position="162"/>
        <end position="195"/>
    </location>
</feature>
<evidence type="ECO:0000256" key="1">
    <source>
        <dbReference type="ARBA" id="ARBA00022729"/>
    </source>
</evidence>
<evidence type="ECO:0000256" key="2">
    <source>
        <dbReference type="PROSITE-ProRule" id="PRU00339"/>
    </source>
</evidence>
<feature type="compositionally biased region" description="Pro residues" evidence="4">
    <location>
        <begin position="104"/>
        <end position="114"/>
    </location>
</feature>
<dbReference type="PROSITE" id="PS50005">
    <property type="entry name" value="TPR"/>
    <property type="match status" value="2"/>
</dbReference>
<dbReference type="HAMAP" id="MF_02066">
    <property type="entry name" value="CpoB"/>
    <property type="match status" value="1"/>
</dbReference>
<dbReference type="NCBIfam" id="TIGR02795">
    <property type="entry name" value="tol_pal_ybgF"/>
    <property type="match status" value="1"/>
</dbReference>
<dbReference type="Pfam" id="PF13174">
    <property type="entry name" value="TPR_6"/>
    <property type="match status" value="1"/>
</dbReference>
<feature type="chain" id="PRO_5039893893" evidence="5">
    <location>
        <begin position="21"/>
        <end position="247"/>
    </location>
</feature>
<accession>S7T544</accession>
<reference evidence="7 8" key="1">
    <citation type="journal article" date="2013" name="Genome Announc.">
        <title>Draft genome sequences for three mercury-methylating, sulfate-reducing bacteria.</title>
        <authorList>
            <person name="Brown S.D."/>
            <person name="Hurt R.A.Jr."/>
            <person name="Gilmour C.C."/>
            <person name="Elias D.A."/>
        </authorList>
    </citation>
    <scope>NUCLEOTIDE SEQUENCE [LARGE SCALE GENOMIC DNA]</scope>
    <source>
        <strain evidence="7 8">DSM 16529</strain>
    </source>
</reference>
<protein>
    <submittedName>
        <fullName evidence="7">Tol-pal system protein YbgF</fullName>
    </submittedName>
</protein>
<evidence type="ECO:0000256" key="3">
    <source>
        <dbReference type="SAM" id="Coils"/>
    </source>
</evidence>
<gene>
    <name evidence="7" type="ORF">dsat_0949</name>
</gene>
<feature type="domain" description="Outer membrane lipoprotein BamD-like" evidence="6">
    <location>
        <begin position="123"/>
        <end position="197"/>
    </location>
</feature>
<dbReference type="InterPro" id="IPR034706">
    <property type="entry name" value="CpoB"/>
</dbReference>